<dbReference type="EMBL" id="NAJM01000003">
    <property type="protein sequence ID" value="RVX74762.1"/>
    <property type="molecule type" value="Genomic_DNA"/>
</dbReference>
<reference evidence="3 4" key="1">
    <citation type="submission" date="2017-03" db="EMBL/GenBank/DDBJ databases">
        <title>Genomes of endolithic fungi from Antarctica.</title>
        <authorList>
            <person name="Coleine C."/>
            <person name="Masonjones S."/>
            <person name="Stajich J.E."/>
        </authorList>
    </citation>
    <scope>NUCLEOTIDE SEQUENCE [LARGE SCALE GENOMIC DNA]</scope>
    <source>
        <strain evidence="3 4">CCFEE 6314</strain>
    </source>
</reference>
<feature type="coiled-coil region" evidence="1">
    <location>
        <begin position="240"/>
        <end position="348"/>
    </location>
</feature>
<feature type="compositionally biased region" description="Polar residues" evidence="2">
    <location>
        <begin position="455"/>
        <end position="468"/>
    </location>
</feature>
<evidence type="ECO:0000313" key="4">
    <source>
        <dbReference type="Proteomes" id="UP000288859"/>
    </source>
</evidence>
<dbReference type="AlphaFoldDB" id="A0A438NGA6"/>
<dbReference type="VEuPathDB" id="FungiDB:PV10_00620"/>
<sequence length="1103" mass="122985">MENTHPHAHPPSSLDNIHTRSRSITSLPLRDYPPKNSASTPKSVPHSKQQRLLHARHARFSAQNLSFNGLTFPQVTRHGDVENSHVSSTRYTKQDDLTRNSDNSSDLTGPSPSSTILNEIAHFAASKHRSSHPRAPIPVFQDSPSARSPPLDQEIYSQIPDRTPDSIPGSRESMGLKELSVNVQRPSSKVGSPCYTSPRTSLRRRKSSHPKPRFNSEEYIQHIENELQLAKEALYSPKSHLAWSEKLKKAKEENEQLKKELDNTKRSFEYELRETVERLTANELGLKRKIRDLEEDIEHKDTIIHALEYEHHEKRLDMATLETLKARIEKLEEERISLELANNDMTKRNEVLTQLLALSPTKAHHSVDLPTPRTKSARPMSMIIPRVPSSPLDRTPLSRPQSVLISPSHQSIDYFARYASSSPLASSPDVQRPVNDPSNDDVQSLDSGLGESCANPPTNATSRRSTIASNVSSSPDLPSSRHAHGERPNPLLRQPSRRRARKFMPGSTQLKPLLLPAFTADSGNLPSASPLTSPSRPVSMLVSPTSHWQSVHSQMGAEVAEDVVPNSSSSNIGAPGPSFQSLDEVFTKMGESLETHDSPQLPPTVHESSKSQSFDQDIDGVPPQRPEPRPRITSWVLKTMHECPEQDDIADTRQSAQPLRHILHESKSTMPYARNHSIQSSGSEISSVEIPRPLFSRDSPFPTCYDDWKDNLPIDLPRHIPRKRHKADSHSDLSFAGIEEEGSEPTPRPPLDRGPLEKGVGRVDTRSRPSSLVLRQGKPPIRGPLEMLQQGGIGAKPLAAITIHAVYATLSRYTSYIQGFKKDPLALARRIIANAWRSNWAMFGRMSWWVLGLFIGFRRPTARSGDFDWERYDGESIAYRYCSLTRDDGSLLQDNHDDGIRQAQHRQAQTSNPPPTVAEMAAKDPGPGWGKSVFLWGKFSVAIMLAIGGAIIKGPGEMLRDIDERARSRRNSTTGAGLNSTSPMTSFRHFDQAYLVDEMPLSSHAIVMKNDQGSGVVRKVRSFSSPAPSSRYHDPDVVAQAPPKQTRLLPEPLSIEPEPIMEPAVQALEENSASFDTLRPRRAPRRKVDSFFEHWHGAGEGEL</sequence>
<accession>A0A438NGA6</accession>
<protein>
    <submittedName>
        <fullName evidence="3">Uncharacterized protein</fullName>
    </submittedName>
</protein>
<feature type="compositionally biased region" description="Basic and acidic residues" evidence="2">
    <location>
        <begin position="750"/>
        <end position="767"/>
    </location>
</feature>
<proteinExistence type="predicted"/>
<feature type="compositionally biased region" description="Polar residues" evidence="2">
    <location>
        <begin position="436"/>
        <end position="446"/>
    </location>
</feature>
<feature type="region of interest" description="Disordered" evidence="2">
    <location>
        <begin position="362"/>
        <end position="401"/>
    </location>
</feature>
<feature type="region of interest" description="Disordered" evidence="2">
    <location>
        <begin position="423"/>
        <end position="498"/>
    </location>
</feature>
<comment type="caution">
    <text evidence="3">The sequence shown here is derived from an EMBL/GenBank/DDBJ whole genome shotgun (WGS) entry which is preliminary data.</text>
</comment>
<gene>
    <name evidence="3" type="ORF">B0A52_01039</name>
</gene>
<evidence type="ECO:0000313" key="3">
    <source>
        <dbReference type="EMBL" id="RVX74762.1"/>
    </source>
</evidence>
<organism evidence="3 4">
    <name type="scientific">Exophiala mesophila</name>
    <name type="common">Black yeast-like fungus</name>
    <dbReference type="NCBI Taxonomy" id="212818"/>
    <lineage>
        <taxon>Eukaryota</taxon>
        <taxon>Fungi</taxon>
        <taxon>Dikarya</taxon>
        <taxon>Ascomycota</taxon>
        <taxon>Pezizomycotina</taxon>
        <taxon>Eurotiomycetes</taxon>
        <taxon>Chaetothyriomycetidae</taxon>
        <taxon>Chaetothyriales</taxon>
        <taxon>Herpotrichiellaceae</taxon>
        <taxon>Exophiala</taxon>
    </lineage>
</organism>
<evidence type="ECO:0000256" key="1">
    <source>
        <dbReference type="SAM" id="Coils"/>
    </source>
</evidence>
<feature type="region of interest" description="Disordered" evidence="2">
    <location>
        <begin position="723"/>
        <end position="779"/>
    </location>
</feature>
<feature type="region of interest" description="Disordered" evidence="2">
    <location>
        <begin position="1"/>
        <end position="53"/>
    </location>
</feature>
<feature type="compositionally biased region" description="Low complexity" evidence="2">
    <location>
        <begin position="469"/>
        <end position="480"/>
    </location>
</feature>
<feature type="region of interest" description="Disordered" evidence="2">
    <location>
        <begin position="593"/>
        <end position="629"/>
    </location>
</feature>
<feature type="region of interest" description="Disordered" evidence="2">
    <location>
        <begin position="78"/>
        <end position="213"/>
    </location>
</feature>
<feature type="compositionally biased region" description="Basic residues" evidence="2">
    <location>
        <begin position="201"/>
        <end position="212"/>
    </location>
</feature>
<keyword evidence="1" id="KW-0175">Coiled coil</keyword>
<feature type="region of interest" description="Disordered" evidence="2">
    <location>
        <begin position="1022"/>
        <end position="1044"/>
    </location>
</feature>
<feature type="compositionally biased region" description="Polar residues" evidence="2">
    <location>
        <begin position="100"/>
        <end position="117"/>
    </location>
</feature>
<dbReference type="OrthoDB" id="5343018at2759"/>
<feature type="compositionally biased region" description="Polar residues" evidence="2">
    <location>
        <begin position="181"/>
        <end position="200"/>
    </location>
</feature>
<dbReference type="Proteomes" id="UP000288859">
    <property type="component" value="Unassembled WGS sequence"/>
</dbReference>
<name>A0A438NGA6_EXOME</name>
<evidence type="ECO:0000256" key="2">
    <source>
        <dbReference type="SAM" id="MobiDB-lite"/>
    </source>
</evidence>